<dbReference type="GeneID" id="20675105"/>
<dbReference type="HOGENOM" id="CLU_1177827_0_0_1"/>
<evidence type="ECO:0000256" key="1">
    <source>
        <dbReference type="SAM" id="MobiDB-lite"/>
    </source>
</evidence>
<accession>W4KED3</accession>
<feature type="non-terminal residue" evidence="2">
    <location>
        <position position="236"/>
    </location>
</feature>
<sequence>MVFGFWSKKQSPPPAASADPGDSGSPARQLRTPSPSESASGQVPPAPSSPDRPPPSEPSRPEPPADSLDPTALHALLTTVPPKTLHAYTLAQLSTAPEPTLAALGAFFATLTPPPMRHCVRCHKDFTDVENTDRSCLVPHDDESAEVERVGRSRKVGAAEGPVYETLWGCCGKTVEGDGDQGPPDGWCYEGKHTTDAKRARFRADSTPTNDKLPSCYRMNCHGIRTANPRPTRAKR</sequence>
<evidence type="ECO:0000313" key="2">
    <source>
        <dbReference type="EMBL" id="ETW84207.1"/>
    </source>
</evidence>
<protein>
    <recommendedName>
        <fullName evidence="4">C2H2-type domain-containing protein</fullName>
    </recommendedName>
</protein>
<dbReference type="eggNOG" id="ENOG502SNK5">
    <property type="taxonomic scope" value="Eukaryota"/>
</dbReference>
<dbReference type="EMBL" id="KI925456">
    <property type="protein sequence ID" value="ETW84207.1"/>
    <property type="molecule type" value="Genomic_DNA"/>
</dbReference>
<dbReference type="KEGG" id="hir:HETIRDRAFT_439065"/>
<evidence type="ECO:0000313" key="3">
    <source>
        <dbReference type="Proteomes" id="UP000030671"/>
    </source>
</evidence>
<feature type="region of interest" description="Disordered" evidence="1">
    <location>
        <begin position="1"/>
        <end position="69"/>
    </location>
</feature>
<reference evidence="2 3" key="1">
    <citation type="journal article" date="2012" name="New Phytol.">
        <title>Insight into trade-off between wood decay and parasitism from the genome of a fungal forest pathogen.</title>
        <authorList>
            <person name="Olson A."/>
            <person name="Aerts A."/>
            <person name="Asiegbu F."/>
            <person name="Belbahri L."/>
            <person name="Bouzid O."/>
            <person name="Broberg A."/>
            <person name="Canback B."/>
            <person name="Coutinho P.M."/>
            <person name="Cullen D."/>
            <person name="Dalman K."/>
            <person name="Deflorio G."/>
            <person name="van Diepen L.T."/>
            <person name="Dunand C."/>
            <person name="Duplessis S."/>
            <person name="Durling M."/>
            <person name="Gonthier P."/>
            <person name="Grimwood J."/>
            <person name="Fossdal C.G."/>
            <person name="Hansson D."/>
            <person name="Henrissat B."/>
            <person name="Hietala A."/>
            <person name="Himmelstrand K."/>
            <person name="Hoffmeister D."/>
            <person name="Hogberg N."/>
            <person name="James T.Y."/>
            <person name="Karlsson M."/>
            <person name="Kohler A."/>
            <person name="Kues U."/>
            <person name="Lee Y.H."/>
            <person name="Lin Y.C."/>
            <person name="Lind M."/>
            <person name="Lindquist E."/>
            <person name="Lombard V."/>
            <person name="Lucas S."/>
            <person name="Lunden K."/>
            <person name="Morin E."/>
            <person name="Murat C."/>
            <person name="Park J."/>
            <person name="Raffaello T."/>
            <person name="Rouze P."/>
            <person name="Salamov A."/>
            <person name="Schmutz J."/>
            <person name="Solheim H."/>
            <person name="Stahlberg J."/>
            <person name="Velez H."/>
            <person name="de Vries R.P."/>
            <person name="Wiebenga A."/>
            <person name="Woodward S."/>
            <person name="Yakovlev I."/>
            <person name="Garbelotto M."/>
            <person name="Martin F."/>
            <person name="Grigoriev I.V."/>
            <person name="Stenlid J."/>
        </authorList>
    </citation>
    <scope>NUCLEOTIDE SEQUENCE [LARGE SCALE GENOMIC DNA]</scope>
    <source>
        <strain evidence="2 3">TC 32-1</strain>
    </source>
</reference>
<dbReference type="AlphaFoldDB" id="W4KED3"/>
<keyword evidence="3" id="KW-1185">Reference proteome</keyword>
<dbReference type="Proteomes" id="UP000030671">
    <property type="component" value="Unassembled WGS sequence"/>
</dbReference>
<feature type="compositionally biased region" description="Low complexity" evidence="1">
    <location>
        <begin position="16"/>
        <end position="27"/>
    </location>
</feature>
<feature type="compositionally biased region" description="Pro residues" evidence="1">
    <location>
        <begin position="44"/>
        <end position="64"/>
    </location>
</feature>
<dbReference type="RefSeq" id="XP_009543903.1">
    <property type="nucleotide sequence ID" value="XM_009545608.1"/>
</dbReference>
<proteinExistence type="predicted"/>
<name>W4KED3_HETIT</name>
<dbReference type="InParanoid" id="W4KED3"/>
<evidence type="ECO:0008006" key="4">
    <source>
        <dbReference type="Google" id="ProtNLM"/>
    </source>
</evidence>
<feature type="compositionally biased region" description="Polar residues" evidence="1">
    <location>
        <begin position="31"/>
        <end position="41"/>
    </location>
</feature>
<organism evidence="2 3">
    <name type="scientific">Heterobasidion irregulare (strain TC 32-1)</name>
    <dbReference type="NCBI Taxonomy" id="747525"/>
    <lineage>
        <taxon>Eukaryota</taxon>
        <taxon>Fungi</taxon>
        <taxon>Dikarya</taxon>
        <taxon>Basidiomycota</taxon>
        <taxon>Agaricomycotina</taxon>
        <taxon>Agaricomycetes</taxon>
        <taxon>Russulales</taxon>
        <taxon>Bondarzewiaceae</taxon>
        <taxon>Heterobasidion</taxon>
        <taxon>Heterobasidion annosum species complex</taxon>
    </lineage>
</organism>
<gene>
    <name evidence="2" type="ORF">HETIRDRAFT_439065</name>
</gene>
<dbReference type="OrthoDB" id="3245731at2759"/>